<gene>
    <name evidence="5" type="ORF">IMG5_143790</name>
</gene>
<evidence type="ECO:0000256" key="3">
    <source>
        <dbReference type="SAM" id="SignalP"/>
    </source>
</evidence>
<organism evidence="5 6">
    <name type="scientific">Ichthyophthirius multifiliis</name>
    <name type="common">White spot disease agent</name>
    <name type="synonym">Ich</name>
    <dbReference type="NCBI Taxonomy" id="5932"/>
    <lineage>
        <taxon>Eukaryota</taxon>
        <taxon>Sar</taxon>
        <taxon>Alveolata</taxon>
        <taxon>Ciliophora</taxon>
        <taxon>Intramacronucleata</taxon>
        <taxon>Oligohymenophorea</taxon>
        <taxon>Hymenostomatida</taxon>
        <taxon>Ophryoglenina</taxon>
        <taxon>Ichthyophthirius</taxon>
    </lineage>
</organism>
<reference evidence="5 6" key="1">
    <citation type="submission" date="2011-07" db="EMBL/GenBank/DDBJ databases">
        <authorList>
            <person name="Coyne R."/>
            <person name="Brami D."/>
            <person name="Johnson J."/>
            <person name="Hostetler J."/>
            <person name="Hannick L."/>
            <person name="Clark T."/>
            <person name="Cassidy-Hanley D."/>
            <person name="Inman J."/>
        </authorList>
    </citation>
    <scope>NUCLEOTIDE SEQUENCE [LARGE SCALE GENOMIC DNA]</scope>
    <source>
        <strain evidence="5 6">G5</strain>
    </source>
</reference>
<keyword evidence="2" id="KW-0677">Repeat</keyword>
<dbReference type="Pfam" id="PF00030">
    <property type="entry name" value="Crystall"/>
    <property type="match status" value="1"/>
</dbReference>
<dbReference type="GeneID" id="14906153"/>
<dbReference type="RefSeq" id="XP_004031279.1">
    <property type="nucleotide sequence ID" value="XM_004031231.1"/>
</dbReference>
<accession>G0QXL3</accession>
<feature type="domain" description="Beta/gamma crystallin 'Greek key'" evidence="4">
    <location>
        <begin position="268"/>
        <end position="326"/>
    </location>
</feature>
<dbReference type="OMA" id="NSEVWIQ"/>
<dbReference type="Proteomes" id="UP000008983">
    <property type="component" value="Unassembled WGS sequence"/>
</dbReference>
<dbReference type="InParanoid" id="G0QXL3"/>
<evidence type="ECO:0000256" key="2">
    <source>
        <dbReference type="ARBA" id="ARBA00022737"/>
    </source>
</evidence>
<dbReference type="OrthoDB" id="326244at2759"/>
<evidence type="ECO:0000259" key="4">
    <source>
        <dbReference type="Pfam" id="PF00030"/>
    </source>
</evidence>
<sequence length="365" mass="42573">MNKLFQLILSILIIFNRTKCSDYLIARELQDNNFGNDKIQNWDVHFAKDNQLISQCEKLSVFGGYNVFGKDVIAQKLFYSGVDHYQLKISFDLYLIDSWDKEIFYMFLDDILAYQKTSNIGESNGKIQINCGNQGINFEDRLVQVSVTIPHYKKQFRIKFASNLDEKSSNKSWGIRNFVIIALYLKENEKQLIDEEFISNGQNDQQDLFQQASSCLCGVFEYNDNVQQINAYWGLRDLIISYSSEYEMPQASPAFSPLSKPYPTGSCIQIFTQCGFQGEKLDICENIPNLKTIGWLYPVKSVYIPKEKYLKLYKQSNYEGDFIYLEYTDQCLNGETFILINKAFHIVNQQEIQGQQNTYLKRQRH</sequence>
<keyword evidence="3" id="KW-0732">Signal</keyword>
<evidence type="ECO:0000256" key="1">
    <source>
        <dbReference type="ARBA" id="ARBA00009646"/>
    </source>
</evidence>
<proteinExistence type="inferred from homology"/>
<dbReference type="InterPro" id="IPR001064">
    <property type="entry name" value="Beta/gamma_crystallin"/>
</dbReference>
<evidence type="ECO:0000313" key="6">
    <source>
        <dbReference type="Proteomes" id="UP000008983"/>
    </source>
</evidence>
<dbReference type="InterPro" id="IPR011024">
    <property type="entry name" value="G_crystallin-like"/>
</dbReference>
<dbReference type="AlphaFoldDB" id="G0QXL3"/>
<dbReference type="PANTHER" id="PTHR39767">
    <property type="entry name" value="CALCIUM/CALMODULIN-BINDING MEMBRANE PROTEIN PCM4-RELATED"/>
    <property type="match status" value="1"/>
</dbReference>
<dbReference type="eggNOG" id="ENOG502SGQ6">
    <property type="taxonomic scope" value="Eukaryota"/>
</dbReference>
<dbReference type="PANTHER" id="PTHR39767:SF2">
    <property type="entry name" value="CHROMOSOME UNDETERMINED SCAFFOLD_1, WHOLE GENOME SHOTGUN SEQUENCE"/>
    <property type="match status" value="1"/>
</dbReference>
<dbReference type="Gene3D" id="2.60.20.10">
    <property type="entry name" value="Crystallins"/>
    <property type="match status" value="1"/>
</dbReference>
<keyword evidence="6" id="KW-1185">Reference proteome</keyword>
<dbReference type="SUPFAM" id="SSF49695">
    <property type="entry name" value="gamma-Crystallin-like"/>
    <property type="match status" value="1"/>
</dbReference>
<name>G0QXL3_ICHMU</name>
<protein>
    <submittedName>
        <fullName evidence="5">Zinc finger lsd1 subclass family protein, putative</fullName>
    </submittedName>
</protein>
<feature type="signal peptide" evidence="3">
    <location>
        <begin position="1"/>
        <end position="20"/>
    </location>
</feature>
<dbReference type="EMBL" id="GL984080">
    <property type="protein sequence ID" value="EGR30043.1"/>
    <property type="molecule type" value="Genomic_DNA"/>
</dbReference>
<feature type="chain" id="PRO_5003408220" evidence="3">
    <location>
        <begin position="21"/>
        <end position="365"/>
    </location>
</feature>
<comment type="similarity">
    <text evidence="1">Belongs to the beta/gamma-crystallin family.</text>
</comment>
<evidence type="ECO:0000313" key="5">
    <source>
        <dbReference type="EMBL" id="EGR30043.1"/>
    </source>
</evidence>